<evidence type="ECO:0000313" key="3">
    <source>
        <dbReference type="Proteomes" id="UP000004095"/>
    </source>
</evidence>
<evidence type="ECO:0000256" key="1">
    <source>
        <dbReference type="SAM" id="MobiDB-lite"/>
    </source>
</evidence>
<organism evidence="2 3">
    <name type="scientific">Microscilla marina ATCC 23134</name>
    <dbReference type="NCBI Taxonomy" id="313606"/>
    <lineage>
        <taxon>Bacteria</taxon>
        <taxon>Pseudomonadati</taxon>
        <taxon>Bacteroidota</taxon>
        <taxon>Cytophagia</taxon>
        <taxon>Cytophagales</taxon>
        <taxon>Microscillaceae</taxon>
        <taxon>Microscilla</taxon>
    </lineage>
</organism>
<dbReference type="EMBL" id="AAWS01000041">
    <property type="protein sequence ID" value="EAY25904.1"/>
    <property type="molecule type" value="Genomic_DNA"/>
</dbReference>
<name>A1ZUL8_MICM2</name>
<comment type="caution">
    <text evidence="2">The sequence shown here is derived from an EMBL/GenBank/DDBJ whole genome shotgun (WGS) entry which is preliminary data.</text>
</comment>
<dbReference type="Proteomes" id="UP000004095">
    <property type="component" value="Unassembled WGS sequence"/>
</dbReference>
<dbReference type="RefSeq" id="WP_002701885.1">
    <property type="nucleotide sequence ID" value="NZ_AAWS01000041.1"/>
</dbReference>
<feature type="compositionally biased region" description="Basic and acidic residues" evidence="1">
    <location>
        <begin position="440"/>
        <end position="451"/>
    </location>
</feature>
<dbReference type="OrthoDB" id="770607at2"/>
<feature type="region of interest" description="Disordered" evidence="1">
    <location>
        <begin position="440"/>
        <end position="470"/>
    </location>
</feature>
<gene>
    <name evidence="2" type="ORF">M23134_00858</name>
</gene>
<protein>
    <submittedName>
        <fullName evidence="2">Uncharacterized protein</fullName>
    </submittedName>
</protein>
<accession>A1ZUL8</accession>
<proteinExistence type="predicted"/>
<evidence type="ECO:0000313" key="2">
    <source>
        <dbReference type="EMBL" id="EAY25904.1"/>
    </source>
</evidence>
<keyword evidence="3" id="KW-1185">Reference proteome</keyword>
<sequence>MAMTRTQRMNLLFDVYKKNDHELTTPIAEIELVVPDDDYATSHLYFQALESSKRLELSGTDFYYEDDHYWSTADNNWHINFSFINMMFQDDNGGPNLYGDDYDYYVASASIFLPEDFGLGEKELEVYFVQKMPKYELYLNDDPTAIGNYTKFTPAASNSEIYKFEMLLGGDDTTQEGNESENKSEGQASVPLFEEAAKNIHWQKSNLSVSIGMDYSNNKHVLFRDPSKTIQSQLDNALHQVVGWNGKNLEQAFGISKELTVSNKGLNEFVIKVNDREVAIPVKDNNGNTKMGNGKPTTTNKLYFAKAIYQMPDDPFSDSMYGALLMVNDPKVDATTGENAEGNLGIHPLTEHNTKVYLFKAVLANALPITGEVTLKGKMGAAVKVDLGRASDSIAHIVTNKSQPTTTDTIYKRCQNNGMLTLTNINAGVLRDLGVDDDKLDLTPDPTDPRKLGSPQGVTGERSSSSKQLSLHDLLRKTPLTYSQDNYSNKLMLQVGQDINVIIMQYVPDKVMKSLFGSMTRPELPEYFSNGQVEIPEAFLRKLAMPHLVGTIMDNSALTKRFAKQIKNINYHKAARQRAKMMAAPEIQVLQQDILDYYLTTEDKNGTVEQLKETMDLRPYLDDQLLKDVYPTSWEELSADQQARIEAMFKRQELMFNTPIPAPGTDVNSEEYKNYMGSLKGMVIKYALENQCYWALLYLLEELQMRKVGRGMDLLESGRKPEALDMKLDVHKNIVRISSVLRILDTGPTKFLYQTYFRIANLVNAGHLISTAVLTEEGKGQVEKIMIDVFKAFMSKDANKYPEMAKVKQMVGEKAEKEQVLVKNMKDAALKEGKSESEANAMAAKADTRFTTLKQQLDALENYPQQSKKLGAGNSYEATESSDKEMDEAASALSAQMLSVLSTAQTYTPAIANIFKVFGDSSSLRLNASIRNMTANIGGLTLFAVFGAIAAKDSDDDNEWIFYGVKLATSVAEGIMRGVGRAATNILASHTVDEWNFAKSLVGYIPKNAVISTQTGITFEENSWAKSWTDLQRYGKNRFLVQEANNVTTGGVSNYSLVSEYKLYGEMNNLEYKVNFAGTPFVQQNPDVRNPLSANRQVTQHNIQPLVENNNENALLSQNVLVDDVPLSNPYDKSFGAKYDIGADVLGFMGMGVNAAIAGYALASLVKKKDSFERDTYRVLLASNISMVTAAGIQTITQPIKAFFTNRSFLSWRGYVDMANNFYKGDDLTDLRSLGEYAKYRREVQAAQKDFDENKQNILEKIRGDNPDPISSTSTSPQQVPEYANGLTYQEYYNYAKSMPNTLNGDTVYSKLTDQPPNPRAVTNVDAPQNLQGQYIEGLNLNNGDNLAKLKAFEEEVDAINTRGRFMTQVTEADSVTWGVVDAAVAFATVLSIGLMAIGMYKLVKDAKKDSKTSLDDEEEALTDFAVANGSYFDTKTTYDGFIMCVKDDNGNVKSGIVFQNADEKYLSRSTNEFDDSDDTTTLYTLTTEAGPTQTDSASDYESRLWFYTSANNDPDKGALRVSKTNGEMVGDKPAVYEAQMNETDDGSGGTTRTATVNLTEENSLVNNVSLVDKPGEDAEYQSIDLTASIGDKDIQIDSVKVLKKASFGITFKKSNVTYYLQGDCSLSTAAYYWDAKSVFFD</sequence>
<reference evidence="2 3" key="1">
    <citation type="submission" date="2007-01" db="EMBL/GenBank/DDBJ databases">
        <authorList>
            <person name="Haygood M."/>
            <person name="Podell S."/>
            <person name="Anderson C."/>
            <person name="Hopkinson B."/>
            <person name="Roe K."/>
            <person name="Barbeau K."/>
            <person name="Gaasterland T."/>
            <person name="Ferriera S."/>
            <person name="Johnson J."/>
            <person name="Kravitz S."/>
            <person name="Beeson K."/>
            <person name="Sutton G."/>
            <person name="Rogers Y.-H."/>
            <person name="Friedman R."/>
            <person name="Frazier M."/>
            <person name="Venter J.C."/>
        </authorList>
    </citation>
    <scope>NUCLEOTIDE SEQUENCE [LARGE SCALE GENOMIC DNA]</scope>
    <source>
        <strain evidence="2 3">ATCC 23134</strain>
    </source>
</reference>